<organism evidence="2 3">
    <name type="scientific">Apatococcus lobatus</name>
    <dbReference type="NCBI Taxonomy" id="904363"/>
    <lineage>
        <taxon>Eukaryota</taxon>
        <taxon>Viridiplantae</taxon>
        <taxon>Chlorophyta</taxon>
        <taxon>core chlorophytes</taxon>
        <taxon>Trebouxiophyceae</taxon>
        <taxon>Chlorellales</taxon>
        <taxon>Chlorellaceae</taxon>
        <taxon>Apatococcus</taxon>
    </lineage>
</organism>
<gene>
    <name evidence="2" type="ORF">WJX74_003041</name>
</gene>
<proteinExistence type="predicted"/>
<name>A0AAW1S347_9CHLO</name>
<dbReference type="Proteomes" id="UP001438707">
    <property type="component" value="Unassembled WGS sequence"/>
</dbReference>
<keyword evidence="3" id="KW-1185">Reference proteome</keyword>
<sequence>MAEYHDTVDWEDIVDTTSQDIADNGGVGEYHDTADWEDLVDNSAQEAVDLEATAGQRAQAQREEIAELEQGKKPRAAAQQKTVKTRAYGSLEPAIFETEDHHRFSGVHGTTGDTRHGTMKQMYEHMTGAWPEKCSERECEQSALVGAHFWKQGDNQPAQYIAPTCAKHNGVNTNYAGSKTEWSQLKPGTTLVKINAAEDTWDSNNKRRDRPKNSED</sequence>
<protein>
    <submittedName>
        <fullName evidence="2">Uncharacterized protein</fullName>
    </submittedName>
</protein>
<accession>A0AAW1S347</accession>
<evidence type="ECO:0000256" key="1">
    <source>
        <dbReference type="SAM" id="MobiDB-lite"/>
    </source>
</evidence>
<evidence type="ECO:0000313" key="2">
    <source>
        <dbReference type="EMBL" id="KAK9840081.1"/>
    </source>
</evidence>
<dbReference type="EMBL" id="JALJOS010000004">
    <property type="protein sequence ID" value="KAK9840081.1"/>
    <property type="molecule type" value="Genomic_DNA"/>
</dbReference>
<feature type="region of interest" description="Disordered" evidence="1">
    <location>
        <begin position="196"/>
        <end position="216"/>
    </location>
</feature>
<evidence type="ECO:0000313" key="3">
    <source>
        <dbReference type="Proteomes" id="UP001438707"/>
    </source>
</evidence>
<comment type="caution">
    <text evidence="2">The sequence shown here is derived from an EMBL/GenBank/DDBJ whole genome shotgun (WGS) entry which is preliminary data.</text>
</comment>
<dbReference type="AlphaFoldDB" id="A0AAW1S347"/>
<reference evidence="2 3" key="1">
    <citation type="journal article" date="2024" name="Nat. Commun.">
        <title>Phylogenomics reveals the evolutionary origins of lichenization in chlorophyte algae.</title>
        <authorList>
            <person name="Puginier C."/>
            <person name="Libourel C."/>
            <person name="Otte J."/>
            <person name="Skaloud P."/>
            <person name="Haon M."/>
            <person name="Grisel S."/>
            <person name="Petersen M."/>
            <person name="Berrin J.G."/>
            <person name="Delaux P.M."/>
            <person name="Dal Grande F."/>
            <person name="Keller J."/>
        </authorList>
    </citation>
    <scope>NUCLEOTIDE SEQUENCE [LARGE SCALE GENOMIC DNA]</scope>
    <source>
        <strain evidence="2 3">SAG 2145</strain>
    </source>
</reference>